<accession>A0A0F9NSI8</accession>
<reference evidence="1" key="1">
    <citation type="journal article" date="2015" name="Nature">
        <title>Complex archaea that bridge the gap between prokaryotes and eukaryotes.</title>
        <authorList>
            <person name="Spang A."/>
            <person name="Saw J.H."/>
            <person name="Jorgensen S.L."/>
            <person name="Zaremba-Niedzwiedzka K."/>
            <person name="Martijn J."/>
            <person name="Lind A.E."/>
            <person name="van Eijk R."/>
            <person name="Schleper C."/>
            <person name="Guy L."/>
            <person name="Ettema T.J."/>
        </authorList>
    </citation>
    <scope>NUCLEOTIDE SEQUENCE</scope>
</reference>
<dbReference type="AlphaFoldDB" id="A0A0F9NSI8"/>
<comment type="caution">
    <text evidence="1">The sequence shown here is derived from an EMBL/GenBank/DDBJ whole genome shotgun (WGS) entry which is preliminary data.</text>
</comment>
<protein>
    <submittedName>
        <fullName evidence="1">Uncharacterized protein</fullName>
    </submittedName>
</protein>
<name>A0A0F9NSI8_9ZZZZ</name>
<gene>
    <name evidence="1" type="ORF">LCGC14_1225190</name>
</gene>
<evidence type="ECO:0000313" key="1">
    <source>
        <dbReference type="EMBL" id="KKM91775.1"/>
    </source>
</evidence>
<sequence>MAIVKFGPTVVGARGTIAGTIFSANQAGPFARGWSRGSNPTSTLQSAQRGRFGALAAAWRDLTQVQRDDWIDYADDPAQELTNSLGETYFISGFNWSIKINDHLEAAGEARRVDAPTLVRPLAPILTDAGVELRTTAGGNDTRIRLDAASPNLGFNHVVIARITGEGRTAIAAGFKSQRIAVPDGTRRVFFQPQIESTFGTIALLQRMFVQVRTQDSHGQRSPLDATFADAQS</sequence>
<dbReference type="EMBL" id="LAZR01006489">
    <property type="protein sequence ID" value="KKM91775.1"/>
    <property type="molecule type" value="Genomic_DNA"/>
</dbReference>
<proteinExistence type="predicted"/>
<organism evidence="1">
    <name type="scientific">marine sediment metagenome</name>
    <dbReference type="NCBI Taxonomy" id="412755"/>
    <lineage>
        <taxon>unclassified sequences</taxon>
        <taxon>metagenomes</taxon>
        <taxon>ecological metagenomes</taxon>
    </lineage>
</organism>